<organism evidence="2 3">
    <name type="scientific">Streptomyces melanogenes</name>
    <dbReference type="NCBI Taxonomy" id="67326"/>
    <lineage>
        <taxon>Bacteria</taxon>
        <taxon>Bacillati</taxon>
        <taxon>Actinomycetota</taxon>
        <taxon>Actinomycetes</taxon>
        <taxon>Kitasatosporales</taxon>
        <taxon>Streptomycetaceae</taxon>
        <taxon>Streptomyces</taxon>
    </lineage>
</organism>
<proteinExistence type="predicted"/>
<dbReference type="RefSeq" id="WP_329394816.1">
    <property type="nucleotide sequence ID" value="NZ_CP109019.1"/>
</dbReference>
<protein>
    <submittedName>
        <fullName evidence="2">Uncharacterized protein</fullName>
    </submittedName>
</protein>
<dbReference type="Proteomes" id="UP001432060">
    <property type="component" value="Chromosome"/>
</dbReference>
<feature type="region of interest" description="Disordered" evidence="1">
    <location>
        <begin position="1"/>
        <end position="42"/>
    </location>
</feature>
<name>A0ABZ1XBK9_9ACTN</name>
<evidence type="ECO:0000256" key="1">
    <source>
        <dbReference type="SAM" id="MobiDB-lite"/>
    </source>
</evidence>
<sequence length="42" mass="4606">MSHFAGPGNGHRAEPGQDTVSHPRALPVHPLLRRTAELPERL</sequence>
<dbReference type="EMBL" id="CP109019">
    <property type="protein sequence ID" value="WUT80880.1"/>
    <property type="molecule type" value="Genomic_DNA"/>
</dbReference>
<keyword evidence="3" id="KW-1185">Reference proteome</keyword>
<accession>A0ABZ1XBK9</accession>
<evidence type="ECO:0000313" key="3">
    <source>
        <dbReference type="Proteomes" id="UP001432060"/>
    </source>
</evidence>
<evidence type="ECO:0000313" key="2">
    <source>
        <dbReference type="EMBL" id="WUT80880.1"/>
    </source>
</evidence>
<reference evidence="2" key="1">
    <citation type="submission" date="2022-10" db="EMBL/GenBank/DDBJ databases">
        <title>The complete genomes of actinobacterial strains from the NBC collection.</title>
        <authorList>
            <person name="Joergensen T.S."/>
            <person name="Alvarez Arevalo M."/>
            <person name="Sterndorff E.B."/>
            <person name="Faurdal D."/>
            <person name="Vuksanovic O."/>
            <person name="Mourched A.-S."/>
            <person name="Charusanti P."/>
            <person name="Shaw S."/>
            <person name="Blin K."/>
            <person name="Weber T."/>
        </authorList>
    </citation>
    <scope>NUCLEOTIDE SEQUENCE</scope>
    <source>
        <strain evidence="2">NBC_00668</strain>
    </source>
</reference>
<gene>
    <name evidence="2" type="ORF">OG515_01125</name>
</gene>